<gene>
    <name evidence="1" type="ORF">EV146_10675</name>
</gene>
<dbReference type="Proteomes" id="UP000295689">
    <property type="component" value="Unassembled WGS sequence"/>
</dbReference>
<keyword evidence="2" id="KW-1185">Reference proteome</keyword>
<organism evidence="1 2">
    <name type="scientific">Mesobacillus foraminis</name>
    <dbReference type="NCBI Taxonomy" id="279826"/>
    <lineage>
        <taxon>Bacteria</taxon>
        <taxon>Bacillati</taxon>
        <taxon>Bacillota</taxon>
        <taxon>Bacilli</taxon>
        <taxon>Bacillales</taxon>
        <taxon>Bacillaceae</taxon>
        <taxon>Mesobacillus</taxon>
    </lineage>
</organism>
<dbReference type="Pfam" id="PF20119">
    <property type="entry name" value="DUF6509"/>
    <property type="match status" value="1"/>
</dbReference>
<evidence type="ECO:0008006" key="3">
    <source>
        <dbReference type="Google" id="ProtNLM"/>
    </source>
</evidence>
<evidence type="ECO:0000313" key="1">
    <source>
        <dbReference type="EMBL" id="TCN24876.1"/>
    </source>
</evidence>
<protein>
    <recommendedName>
        <fullName evidence="3">Pullulanase</fullName>
    </recommendedName>
</protein>
<accession>A0A4R2BDR8</accession>
<dbReference type="InterPro" id="IPR045424">
    <property type="entry name" value="DUF6509"/>
</dbReference>
<dbReference type="RefSeq" id="WP_132006042.1">
    <property type="nucleotide sequence ID" value="NZ_JABUHM010000004.1"/>
</dbReference>
<reference evidence="1 2" key="1">
    <citation type="journal article" date="2015" name="Stand. Genomic Sci.">
        <title>Genomic Encyclopedia of Bacterial and Archaeal Type Strains, Phase III: the genomes of soil and plant-associated and newly described type strains.</title>
        <authorList>
            <person name="Whitman W.B."/>
            <person name="Woyke T."/>
            <person name="Klenk H.P."/>
            <person name="Zhou Y."/>
            <person name="Lilburn T.G."/>
            <person name="Beck B.J."/>
            <person name="De Vos P."/>
            <person name="Vandamme P."/>
            <person name="Eisen J.A."/>
            <person name="Garrity G."/>
            <person name="Hugenholtz P."/>
            <person name="Kyrpides N.C."/>
        </authorList>
    </citation>
    <scope>NUCLEOTIDE SEQUENCE [LARGE SCALE GENOMIC DNA]</scope>
    <source>
        <strain evidence="1 2">CV53</strain>
    </source>
</reference>
<dbReference type="AlphaFoldDB" id="A0A4R2BDR8"/>
<sequence>MEITGHTMEILQDPFGLLGGNRYEFFLYIDVDEEDELYTENGLLLKVIFSGDEENPRILQYYFIERATGKVLDFALEEEEEALVKEYCLNNLSEEKFEEE</sequence>
<evidence type="ECO:0000313" key="2">
    <source>
        <dbReference type="Proteomes" id="UP000295689"/>
    </source>
</evidence>
<proteinExistence type="predicted"/>
<name>A0A4R2BDR8_9BACI</name>
<comment type="caution">
    <text evidence="1">The sequence shown here is derived from an EMBL/GenBank/DDBJ whole genome shotgun (WGS) entry which is preliminary data.</text>
</comment>
<dbReference type="EMBL" id="SLVV01000006">
    <property type="protein sequence ID" value="TCN24876.1"/>
    <property type="molecule type" value="Genomic_DNA"/>
</dbReference>